<accession>A0A1M5TI71</accession>
<dbReference type="Gene3D" id="3.30.160.20">
    <property type="match status" value="1"/>
</dbReference>
<dbReference type="STRING" id="1121409.SAMN02745124_00731"/>
<dbReference type="GO" id="GO:0072344">
    <property type="term" value="P:rescue of stalled ribosome"/>
    <property type="evidence" value="ECO:0007669"/>
    <property type="project" value="TreeGrafter"/>
</dbReference>
<dbReference type="NCBIfam" id="NF006718">
    <property type="entry name" value="PRK09256.1"/>
    <property type="match status" value="1"/>
</dbReference>
<protein>
    <submittedName>
        <fullName evidence="3">Ribosome-associated protein</fullName>
    </submittedName>
</protein>
<feature type="region of interest" description="Disordered" evidence="1">
    <location>
        <begin position="102"/>
        <end position="139"/>
    </location>
</feature>
<keyword evidence="4" id="KW-1185">Reference proteome</keyword>
<evidence type="ECO:0000313" key="3">
    <source>
        <dbReference type="EMBL" id="SHH50360.1"/>
    </source>
</evidence>
<dbReference type="PANTHER" id="PTHR47814:SF1">
    <property type="entry name" value="PEPTIDYL-TRNA HYDROLASE ARFB"/>
    <property type="match status" value="1"/>
</dbReference>
<proteinExistence type="predicted"/>
<gene>
    <name evidence="3" type="ORF">SAMN02745124_00731</name>
</gene>
<dbReference type="PANTHER" id="PTHR47814">
    <property type="entry name" value="PEPTIDYL-TRNA HYDROLASE ARFB"/>
    <property type="match status" value="1"/>
</dbReference>
<dbReference type="OrthoDB" id="9815709at2"/>
<dbReference type="RefSeq" id="WP_073373471.1">
    <property type="nucleotide sequence ID" value="NZ_FQXS01000003.1"/>
</dbReference>
<dbReference type="Pfam" id="PF00472">
    <property type="entry name" value="RF-1"/>
    <property type="match status" value="1"/>
</dbReference>
<feature type="compositionally biased region" description="Basic residues" evidence="1">
    <location>
        <begin position="114"/>
        <end position="139"/>
    </location>
</feature>
<evidence type="ECO:0000256" key="1">
    <source>
        <dbReference type="SAM" id="MobiDB-lite"/>
    </source>
</evidence>
<sequence length="139" mass="15532">MLRINETIAIPLSEIAISQIRSSGPGGQNVNKVANGVHLRFNINASSLPESCKRRLLARSDRRISSDGTIVIKAQSFRSTEKNREDALQRLQMLIGAALRREKKRVPTSPGKAARQKRLAGKLHRGRQKTLRRKIGTEE</sequence>
<dbReference type="GO" id="GO:0043022">
    <property type="term" value="F:ribosome binding"/>
    <property type="evidence" value="ECO:0007669"/>
    <property type="project" value="TreeGrafter"/>
</dbReference>
<evidence type="ECO:0000259" key="2">
    <source>
        <dbReference type="Pfam" id="PF00472"/>
    </source>
</evidence>
<dbReference type="EMBL" id="FQXS01000003">
    <property type="protein sequence ID" value="SHH50360.1"/>
    <property type="molecule type" value="Genomic_DNA"/>
</dbReference>
<dbReference type="GO" id="GO:0004045">
    <property type="term" value="F:peptidyl-tRNA hydrolase activity"/>
    <property type="evidence" value="ECO:0007669"/>
    <property type="project" value="TreeGrafter"/>
</dbReference>
<dbReference type="InterPro" id="IPR000352">
    <property type="entry name" value="Pep_chain_release_fac_I"/>
</dbReference>
<dbReference type="SUPFAM" id="SSF110916">
    <property type="entry name" value="Peptidyl-tRNA hydrolase domain-like"/>
    <property type="match status" value="1"/>
</dbReference>
<dbReference type="AlphaFoldDB" id="A0A1M5TI71"/>
<organism evidence="3 4">
    <name type="scientific">Desulfofustis glycolicus DSM 9705</name>
    <dbReference type="NCBI Taxonomy" id="1121409"/>
    <lineage>
        <taxon>Bacteria</taxon>
        <taxon>Pseudomonadati</taxon>
        <taxon>Thermodesulfobacteriota</taxon>
        <taxon>Desulfobulbia</taxon>
        <taxon>Desulfobulbales</taxon>
        <taxon>Desulfocapsaceae</taxon>
        <taxon>Desulfofustis</taxon>
    </lineage>
</organism>
<feature type="domain" description="Prokaryotic-type class I peptide chain release factors" evidence="2">
    <location>
        <begin position="7"/>
        <end position="128"/>
    </location>
</feature>
<name>A0A1M5TI71_9BACT</name>
<reference evidence="3 4" key="1">
    <citation type="submission" date="2016-11" db="EMBL/GenBank/DDBJ databases">
        <authorList>
            <person name="Jaros S."/>
            <person name="Januszkiewicz K."/>
            <person name="Wedrychowicz H."/>
        </authorList>
    </citation>
    <scope>NUCLEOTIDE SEQUENCE [LARGE SCALE GENOMIC DNA]</scope>
    <source>
        <strain evidence="3 4">DSM 9705</strain>
    </source>
</reference>
<dbReference type="Proteomes" id="UP000184139">
    <property type="component" value="Unassembled WGS sequence"/>
</dbReference>
<evidence type="ECO:0000313" key="4">
    <source>
        <dbReference type="Proteomes" id="UP000184139"/>
    </source>
</evidence>
<dbReference type="GO" id="GO:0003747">
    <property type="term" value="F:translation release factor activity"/>
    <property type="evidence" value="ECO:0007669"/>
    <property type="project" value="InterPro"/>
</dbReference>